<accession>A0A0F3II85</accession>
<dbReference type="GO" id="GO:0005886">
    <property type="term" value="C:plasma membrane"/>
    <property type="evidence" value="ECO:0007669"/>
    <property type="project" value="UniProtKB-SubCell"/>
</dbReference>
<keyword evidence="16" id="KW-1185">Reference proteome</keyword>
<evidence type="ECO:0000256" key="6">
    <source>
        <dbReference type="ARBA" id="ARBA00022692"/>
    </source>
</evidence>
<comment type="similarity">
    <text evidence="3">Belongs to the peptidase M50B family.</text>
</comment>
<proteinExistence type="inferred from homology"/>
<evidence type="ECO:0000313" key="16">
    <source>
        <dbReference type="Proteomes" id="UP000033684"/>
    </source>
</evidence>
<comment type="cofactor">
    <cofactor evidence="1">
        <name>Zn(2+)</name>
        <dbReference type="ChEBI" id="CHEBI:29105"/>
    </cofactor>
</comment>
<keyword evidence="7" id="KW-0479">Metal-binding</keyword>
<dbReference type="PANTHER" id="PTHR35864:SF1">
    <property type="entry name" value="ZINC METALLOPROTEASE YWHC-RELATED"/>
    <property type="match status" value="1"/>
</dbReference>
<keyword evidence="11" id="KW-0482">Metalloprotease</keyword>
<keyword evidence="5" id="KW-0645">Protease</keyword>
<evidence type="ECO:0000256" key="9">
    <source>
        <dbReference type="ARBA" id="ARBA00022833"/>
    </source>
</evidence>
<dbReference type="AlphaFoldDB" id="A0A0F3II85"/>
<dbReference type="GO" id="GO:0006508">
    <property type="term" value="P:proteolysis"/>
    <property type="evidence" value="ECO:0007669"/>
    <property type="project" value="UniProtKB-KW"/>
</dbReference>
<evidence type="ECO:0000256" key="12">
    <source>
        <dbReference type="ARBA" id="ARBA00023136"/>
    </source>
</evidence>
<keyword evidence="9" id="KW-0862">Zinc</keyword>
<feature type="transmembrane region" description="Helical" evidence="13">
    <location>
        <begin position="12"/>
        <end position="33"/>
    </location>
</feature>
<dbReference type="EMBL" id="LAJX01000121">
    <property type="protein sequence ID" value="KJV06258.1"/>
    <property type="molecule type" value="Genomic_DNA"/>
</dbReference>
<evidence type="ECO:0000256" key="1">
    <source>
        <dbReference type="ARBA" id="ARBA00001947"/>
    </source>
</evidence>
<keyword evidence="4" id="KW-1003">Cell membrane</keyword>
<evidence type="ECO:0000256" key="8">
    <source>
        <dbReference type="ARBA" id="ARBA00022801"/>
    </source>
</evidence>
<dbReference type="RefSeq" id="WP_045779476.1">
    <property type="nucleotide sequence ID" value="NZ_LAJX01000121.1"/>
</dbReference>
<sequence>MMNDLTLVQRIVVWILPVVFAITVHEVAHGWTARKFGDNTAYMLGRLTLNPLKHIDLFGTILLPGMLLLTGTGFIFGWAKPVPVDARNFKKPLHDMAFVAAAGPVSNLLMALGWALLARLGVVIGVEAISTPLIYTGIAGISINLVLALINLLPIPPLDGSRMLTGLLPPRLAWQYNRLEPYGFYILLAMLYFRVLNVLLEKPMYICQNLFFSIAGL</sequence>
<reference evidence="16" key="1">
    <citation type="submission" date="2015-03" db="EMBL/GenBank/DDBJ databases">
        <title>Draft genome sequence of a novel methanotroph (Sn10-6) isolated from flooded ricefield rhizosphere in India.</title>
        <authorList>
            <person name="Pandit P.S."/>
            <person name="Pore S.D."/>
            <person name="Arora P."/>
            <person name="Kapse N.G."/>
            <person name="Dhakephalkar P.K."/>
            <person name="Rahalkar M.C."/>
        </authorList>
    </citation>
    <scope>NUCLEOTIDE SEQUENCE [LARGE SCALE GENOMIC DNA]</scope>
    <source>
        <strain evidence="16">Sn10-6</strain>
    </source>
</reference>
<evidence type="ECO:0000313" key="15">
    <source>
        <dbReference type="EMBL" id="KJV06258.1"/>
    </source>
</evidence>
<reference evidence="15 16" key="2">
    <citation type="journal article" date="2016" name="Microb. Ecol.">
        <title>Genome Characteristics of a Novel Type I Methanotroph (Sn10-6) Isolated from a Flooded Indian Rice Field.</title>
        <authorList>
            <person name="Rahalkar M.C."/>
            <person name="Pandit P.S."/>
            <person name="Dhakephalkar P.K."/>
            <person name="Pore S."/>
            <person name="Arora P."/>
            <person name="Kapse N."/>
        </authorList>
    </citation>
    <scope>NUCLEOTIDE SEQUENCE [LARGE SCALE GENOMIC DNA]</scope>
    <source>
        <strain evidence="15 16">Sn10-6</strain>
    </source>
</reference>
<evidence type="ECO:0000256" key="7">
    <source>
        <dbReference type="ARBA" id="ARBA00022723"/>
    </source>
</evidence>
<dbReference type="PATRIC" id="fig|1632867.3.peg.724"/>
<evidence type="ECO:0000256" key="5">
    <source>
        <dbReference type="ARBA" id="ARBA00022670"/>
    </source>
</evidence>
<dbReference type="InterPro" id="IPR044537">
    <property type="entry name" value="Rip2-like"/>
</dbReference>
<evidence type="ECO:0000256" key="4">
    <source>
        <dbReference type="ARBA" id="ARBA00022475"/>
    </source>
</evidence>
<dbReference type="PANTHER" id="PTHR35864">
    <property type="entry name" value="ZINC METALLOPROTEASE MJ0611-RELATED"/>
    <property type="match status" value="1"/>
</dbReference>
<keyword evidence="6 13" id="KW-0812">Transmembrane</keyword>
<evidence type="ECO:0000256" key="10">
    <source>
        <dbReference type="ARBA" id="ARBA00022989"/>
    </source>
</evidence>
<dbReference type="InterPro" id="IPR052348">
    <property type="entry name" value="Metallopeptidase_M50B"/>
</dbReference>
<gene>
    <name evidence="15" type="ORF">VZ94_12475</name>
</gene>
<feature type="transmembrane region" description="Helical" evidence="13">
    <location>
        <begin position="133"/>
        <end position="153"/>
    </location>
</feature>
<protein>
    <submittedName>
        <fullName evidence="15">Peptidase</fullName>
    </submittedName>
</protein>
<feature type="transmembrane region" description="Helical" evidence="13">
    <location>
        <begin position="54"/>
        <end position="76"/>
    </location>
</feature>
<dbReference type="InterPro" id="IPR008915">
    <property type="entry name" value="Peptidase_M50"/>
</dbReference>
<dbReference type="OrthoDB" id="9800627at2"/>
<keyword evidence="12 13" id="KW-0472">Membrane</keyword>
<name>A0A0F3II85_9GAMM</name>
<dbReference type="GO" id="GO:0046872">
    <property type="term" value="F:metal ion binding"/>
    <property type="evidence" value="ECO:0007669"/>
    <property type="project" value="UniProtKB-KW"/>
</dbReference>
<keyword evidence="10 13" id="KW-1133">Transmembrane helix</keyword>
<evidence type="ECO:0000259" key="14">
    <source>
        <dbReference type="Pfam" id="PF02163"/>
    </source>
</evidence>
<dbReference type="Pfam" id="PF02163">
    <property type="entry name" value="Peptidase_M50"/>
    <property type="match status" value="1"/>
</dbReference>
<evidence type="ECO:0000256" key="2">
    <source>
        <dbReference type="ARBA" id="ARBA00004651"/>
    </source>
</evidence>
<evidence type="ECO:0000256" key="3">
    <source>
        <dbReference type="ARBA" id="ARBA00007931"/>
    </source>
</evidence>
<comment type="subcellular location">
    <subcellularLocation>
        <location evidence="2">Cell membrane</location>
        <topology evidence="2">Multi-pass membrane protein</topology>
    </subcellularLocation>
</comment>
<feature type="transmembrane region" description="Helical" evidence="13">
    <location>
        <begin position="182"/>
        <end position="200"/>
    </location>
</feature>
<organism evidence="15 16">
    <name type="scientific">Methylocucumis oryzae</name>
    <dbReference type="NCBI Taxonomy" id="1632867"/>
    <lineage>
        <taxon>Bacteria</taxon>
        <taxon>Pseudomonadati</taxon>
        <taxon>Pseudomonadota</taxon>
        <taxon>Gammaproteobacteria</taxon>
        <taxon>Methylococcales</taxon>
        <taxon>Methylococcaceae</taxon>
        <taxon>Methylocucumis</taxon>
    </lineage>
</organism>
<dbReference type="Proteomes" id="UP000033684">
    <property type="component" value="Unassembled WGS sequence"/>
</dbReference>
<dbReference type="GO" id="GO:0008237">
    <property type="term" value="F:metallopeptidase activity"/>
    <property type="evidence" value="ECO:0007669"/>
    <property type="project" value="UniProtKB-KW"/>
</dbReference>
<dbReference type="CDD" id="cd06158">
    <property type="entry name" value="S2P-M50_like_1"/>
    <property type="match status" value="1"/>
</dbReference>
<feature type="domain" description="Peptidase M50" evidence="14">
    <location>
        <begin position="140"/>
        <end position="190"/>
    </location>
</feature>
<evidence type="ECO:0000256" key="11">
    <source>
        <dbReference type="ARBA" id="ARBA00023049"/>
    </source>
</evidence>
<evidence type="ECO:0000256" key="13">
    <source>
        <dbReference type="SAM" id="Phobius"/>
    </source>
</evidence>
<keyword evidence="8" id="KW-0378">Hydrolase</keyword>
<comment type="caution">
    <text evidence="15">The sequence shown here is derived from an EMBL/GenBank/DDBJ whole genome shotgun (WGS) entry which is preliminary data.</text>
</comment>
<feature type="transmembrane region" description="Helical" evidence="13">
    <location>
        <begin position="96"/>
        <end position="121"/>
    </location>
</feature>